<keyword evidence="3" id="KW-0472">Membrane</keyword>
<dbReference type="InterPro" id="IPR050327">
    <property type="entry name" value="Proton-linked_MCT"/>
</dbReference>
<feature type="transmembrane region" description="Helical" evidence="3">
    <location>
        <begin position="249"/>
        <end position="270"/>
    </location>
</feature>
<evidence type="ECO:0000256" key="3">
    <source>
        <dbReference type="SAM" id="Phobius"/>
    </source>
</evidence>
<comment type="similarity">
    <text evidence="2">Belongs to the major facilitator superfamily. Monocarboxylate porter (TC 2.A.1.13) family.</text>
</comment>
<keyword evidence="3" id="KW-0812">Transmembrane</keyword>
<dbReference type="AlphaFoldDB" id="A0AAV9WWM3"/>
<dbReference type="GO" id="GO:0022857">
    <property type="term" value="F:transmembrane transporter activity"/>
    <property type="evidence" value="ECO:0007669"/>
    <property type="project" value="InterPro"/>
</dbReference>
<feature type="transmembrane region" description="Helical" evidence="3">
    <location>
        <begin position="373"/>
        <end position="392"/>
    </location>
</feature>
<evidence type="ECO:0000313" key="4">
    <source>
        <dbReference type="EMBL" id="KAK6526488.1"/>
    </source>
</evidence>
<feature type="transmembrane region" description="Helical" evidence="3">
    <location>
        <begin position="77"/>
        <end position="96"/>
    </location>
</feature>
<feature type="transmembrane region" description="Helical" evidence="3">
    <location>
        <begin position="34"/>
        <end position="57"/>
    </location>
</feature>
<dbReference type="Gene3D" id="1.20.1250.20">
    <property type="entry name" value="MFS general substrate transporter like domains"/>
    <property type="match status" value="2"/>
</dbReference>
<reference evidence="4 5" key="1">
    <citation type="submission" date="2019-10" db="EMBL/GenBank/DDBJ databases">
        <authorList>
            <person name="Palmer J.M."/>
        </authorList>
    </citation>
    <scope>NUCLEOTIDE SEQUENCE [LARGE SCALE GENOMIC DNA]</scope>
    <source>
        <strain evidence="4 5">TWF694</strain>
    </source>
</reference>
<organism evidence="4 5">
    <name type="scientific">Orbilia ellipsospora</name>
    <dbReference type="NCBI Taxonomy" id="2528407"/>
    <lineage>
        <taxon>Eukaryota</taxon>
        <taxon>Fungi</taxon>
        <taxon>Dikarya</taxon>
        <taxon>Ascomycota</taxon>
        <taxon>Pezizomycotina</taxon>
        <taxon>Orbiliomycetes</taxon>
        <taxon>Orbiliales</taxon>
        <taxon>Orbiliaceae</taxon>
        <taxon>Orbilia</taxon>
    </lineage>
</organism>
<gene>
    <name evidence="4" type="ORF">TWF694_005073</name>
</gene>
<evidence type="ECO:0000313" key="5">
    <source>
        <dbReference type="Proteomes" id="UP001365542"/>
    </source>
</evidence>
<dbReference type="EMBL" id="JAVHJO010000016">
    <property type="protein sequence ID" value="KAK6526488.1"/>
    <property type="molecule type" value="Genomic_DNA"/>
</dbReference>
<feature type="transmembrane region" description="Helical" evidence="3">
    <location>
        <begin position="133"/>
        <end position="156"/>
    </location>
</feature>
<evidence type="ECO:0008006" key="6">
    <source>
        <dbReference type="Google" id="ProtNLM"/>
    </source>
</evidence>
<feature type="transmembrane region" description="Helical" evidence="3">
    <location>
        <begin position="333"/>
        <end position="361"/>
    </location>
</feature>
<comment type="subcellular location">
    <subcellularLocation>
        <location evidence="1">Membrane</location>
        <topology evidence="1">Multi-pass membrane protein</topology>
    </subcellularLocation>
</comment>
<keyword evidence="5" id="KW-1185">Reference proteome</keyword>
<feature type="transmembrane region" description="Helical" evidence="3">
    <location>
        <begin position="307"/>
        <end position="327"/>
    </location>
</feature>
<proteinExistence type="inferred from homology"/>
<dbReference type="Pfam" id="PF07690">
    <property type="entry name" value="MFS_1"/>
    <property type="match status" value="1"/>
</dbReference>
<dbReference type="InterPro" id="IPR036259">
    <property type="entry name" value="MFS_trans_sf"/>
</dbReference>
<accession>A0AAV9WWM3</accession>
<dbReference type="SUPFAM" id="SSF103473">
    <property type="entry name" value="MFS general substrate transporter"/>
    <property type="match status" value="1"/>
</dbReference>
<feature type="transmembrane region" description="Helical" evidence="3">
    <location>
        <begin position="108"/>
        <end position="127"/>
    </location>
</feature>
<keyword evidence="3" id="KW-1133">Transmembrane helix</keyword>
<comment type="caution">
    <text evidence="4">The sequence shown here is derived from an EMBL/GenBank/DDBJ whole genome shotgun (WGS) entry which is preliminary data.</text>
</comment>
<feature type="transmembrane region" description="Helical" evidence="3">
    <location>
        <begin position="398"/>
        <end position="420"/>
    </location>
</feature>
<feature type="transmembrane region" description="Helical" evidence="3">
    <location>
        <begin position="282"/>
        <end position="300"/>
    </location>
</feature>
<protein>
    <recommendedName>
        <fullName evidence="6">Major facilitator superfamily (MFS) profile domain-containing protein</fullName>
    </recommendedName>
</protein>
<dbReference type="PANTHER" id="PTHR11360:SF240">
    <property type="entry name" value="MONOCARBOXYLATE TRANSPORTER (EUROFUNG)-RELATED"/>
    <property type="match status" value="1"/>
</dbReference>
<dbReference type="InterPro" id="IPR011701">
    <property type="entry name" value="MFS"/>
</dbReference>
<feature type="transmembrane region" description="Helical" evidence="3">
    <location>
        <begin position="168"/>
        <end position="188"/>
    </location>
</feature>
<evidence type="ECO:0000256" key="2">
    <source>
        <dbReference type="ARBA" id="ARBA00006727"/>
    </source>
</evidence>
<name>A0AAV9WWM3_9PEZI</name>
<feature type="transmembrane region" description="Helical" evidence="3">
    <location>
        <begin position="200"/>
        <end position="220"/>
    </location>
</feature>
<evidence type="ECO:0000256" key="1">
    <source>
        <dbReference type="ARBA" id="ARBA00004141"/>
    </source>
</evidence>
<dbReference type="GO" id="GO:0016020">
    <property type="term" value="C:membrane"/>
    <property type="evidence" value="ECO:0007669"/>
    <property type="project" value="UniProtKB-SubCell"/>
</dbReference>
<dbReference type="Proteomes" id="UP001365542">
    <property type="component" value="Unassembled WGS sequence"/>
</dbReference>
<dbReference type="PANTHER" id="PTHR11360">
    <property type="entry name" value="MONOCARBOXYLATE TRANSPORTER"/>
    <property type="match status" value="1"/>
</dbReference>
<sequence>MELHRRNHHAAADPSRSILSAPAEDEVEYPEGGIAAWLVVLGAWCALFASMGLLNTFGVLQAWVAQHQLSDYPESTVGWIFSIHGFIVYFGGLQVVKTSLGSLFDTYGVKPLVISGTIGITATIMFFSVSSSYYQFLLSFGVLGGLSSSLLFTPSVSAIGHWFCRRGALATGVAFTAGSTGGIIFPLIVLHLTPKIGFPWAIRVIGFLTCGFCIASCFLLRTRLPLNKHAGASIDLVALKDAKYGMTTLAIFFIESAIFISSTYITSYAINVGIDPLHAYRLVAFINAASIPGRALPGYFADRYGRFNVMAATSSICSLFIFTVWLLCGNNEAAITAFAVLFGFWSGTAVGLAPVCIAQVCKIEDYGKRSGTAFAMSSFGALVGIPAAGAILNRPGTSFPGLISFVGSLYVAGSIAFLVVRGIGGGWGLRVIF</sequence>